<dbReference type="Proteomes" id="UP000054359">
    <property type="component" value="Unassembled WGS sequence"/>
</dbReference>
<dbReference type="InterPro" id="IPR001879">
    <property type="entry name" value="GPCR_2_extracellular_dom"/>
</dbReference>
<evidence type="ECO:0000313" key="3">
    <source>
        <dbReference type="Proteomes" id="UP000054359"/>
    </source>
</evidence>
<reference evidence="2 3" key="1">
    <citation type="submission" date="2013-11" db="EMBL/GenBank/DDBJ databases">
        <title>Genome sequencing of Stegodyphus mimosarum.</title>
        <authorList>
            <person name="Bechsgaard J."/>
        </authorList>
    </citation>
    <scope>NUCLEOTIDE SEQUENCE [LARGE SCALE GENOMIC DNA]</scope>
</reference>
<sequence>MSTLSTITLTDDEFIRTSASNLSRNSSASSTDHTAFQDGTSDAFDFNTKMDVPSAKVTKFEDSLPFSTVSSLAPKPGYCMPTETPFRNSSIKWPETKFGETAEVLCPRGTFGTAFWICNAKTGKFEGNPEIKCAEFSCVKTPPRDKSCACYTTYMVEYLRKCANKSSGEEVEDLMKNIRQRRKILKEKDASHKPRR</sequence>
<organism evidence="2 3">
    <name type="scientific">Stegodyphus mimosarum</name>
    <name type="common">African social velvet spider</name>
    <dbReference type="NCBI Taxonomy" id="407821"/>
    <lineage>
        <taxon>Eukaryota</taxon>
        <taxon>Metazoa</taxon>
        <taxon>Ecdysozoa</taxon>
        <taxon>Arthropoda</taxon>
        <taxon>Chelicerata</taxon>
        <taxon>Arachnida</taxon>
        <taxon>Araneae</taxon>
        <taxon>Araneomorphae</taxon>
        <taxon>Entelegynae</taxon>
        <taxon>Eresoidea</taxon>
        <taxon>Eresidae</taxon>
        <taxon>Stegodyphus</taxon>
    </lineage>
</organism>
<feature type="domain" description="G-protein coupled receptors family 2 profile 1" evidence="1">
    <location>
        <begin position="78"/>
        <end position="142"/>
    </location>
</feature>
<dbReference type="GO" id="GO:0004930">
    <property type="term" value="F:G protein-coupled receptor activity"/>
    <property type="evidence" value="ECO:0007669"/>
    <property type="project" value="InterPro"/>
</dbReference>
<dbReference type="PROSITE" id="PS50227">
    <property type="entry name" value="G_PROTEIN_RECEP_F2_3"/>
    <property type="match status" value="1"/>
</dbReference>
<proteinExistence type="predicted"/>
<name>A0A087T6R1_STEMI</name>
<dbReference type="EMBL" id="KK113689">
    <property type="protein sequence ID" value="KFM60800.1"/>
    <property type="molecule type" value="Genomic_DNA"/>
</dbReference>
<feature type="non-terminal residue" evidence="2">
    <location>
        <position position="196"/>
    </location>
</feature>
<gene>
    <name evidence="2" type="ORF">X975_13650</name>
</gene>
<dbReference type="InterPro" id="IPR036445">
    <property type="entry name" value="GPCR_2_extracell_dom_sf"/>
</dbReference>
<dbReference type="Gene3D" id="4.10.1240.10">
    <property type="entry name" value="GPCR, family 2, extracellular hormone receptor domain"/>
    <property type="match status" value="1"/>
</dbReference>
<keyword evidence="3" id="KW-1185">Reference proteome</keyword>
<accession>A0A087T6R1</accession>
<evidence type="ECO:0000313" key="2">
    <source>
        <dbReference type="EMBL" id="KFM60800.1"/>
    </source>
</evidence>
<evidence type="ECO:0000259" key="1">
    <source>
        <dbReference type="PROSITE" id="PS50227"/>
    </source>
</evidence>
<protein>
    <recommendedName>
        <fullName evidence="1">G-protein coupled receptors family 2 profile 1 domain-containing protein</fullName>
    </recommendedName>
</protein>
<dbReference type="AlphaFoldDB" id="A0A087T6R1"/>
<dbReference type="GO" id="GO:0016020">
    <property type="term" value="C:membrane"/>
    <property type="evidence" value="ECO:0007669"/>
    <property type="project" value="InterPro"/>
</dbReference>